<dbReference type="InterPro" id="IPR032675">
    <property type="entry name" value="LRR_dom_sf"/>
</dbReference>
<evidence type="ECO:0000313" key="1">
    <source>
        <dbReference type="EMBL" id="CAG8479745.1"/>
    </source>
</evidence>
<sequence>MVVQSQRIYKFNQVLLLFRTILSHLPRESRELLASQDIKQLITLQQRPLVSYIRYCNHLDLEYTFAFIYLLIDSDHENDYQRYVLEQEIFKLFMSECSSIKSLTLKTFNYDVIYKHQLHNFLGANNCLPELVHLTCITKIDPSFFYGLSLICKRLEKISLISFLKENFGLNRFISVQQKLKIFEFEIDKFHEIFNQDKTSLIGLGTALLEHSEHLLQFSAHLDREINFPPPEFYRRFKNMRVVSLLNLNHRTYFEGLFSLLDCPKLEILHLGYTSQATLSKIISRTEGSLNLIRVRKYFYDKIHSKGVFQIIYQRCPKLSSVNLVMDQKDLKDLQQLLINCRSLTELILVSTRYHGGFNCGILNLIVTFASLSLDTVNLMLNWEITMEDLIKFLENWEGRNRNPLTFKTYHVQSMTNEHLGVLHRYMEKGIIKMYRNTRSN</sequence>
<comment type="caution">
    <text evidence="1">The sequence shown here is derived from an EMBL/GenBank/DDBJ whole genome shotgun (WGS) entry which is preliminary data.</text>
</comment>
<keyword evidence="2" id="KW-1185">Reference proteome</keyword>
<dbReference type="Gene3D" id="3.80.10.10">
    <property type="entry name" value="Ribonuclease Inhibitor"/>
    <property type="match status" value="1"/>
</dbReference>
<organism evidence="1 2">
    <name type="scientific">Funneliformis mosseae</name>
    <name type="common">Endomycorrhizal fungus</name>
    <name type="synonym">Glomus mosseae</name>
    <dbReference type="NCBI Taxonomy" id="27381"/>
    <lineage>
        <taxon>Eukaryota</taxon>
        <taxon>Fungi</taxon>
        <taxon>Fungi incertae sedis</taxon>
        <taxon>Mucoromycota</taxon>
        <taxon>Glomeromycotina</taxon>
        <taxon>Glomeromycetes</taxon>
        <taxon>Glomerales</taxon>
        <taxon>Glomeraceae</taxon>
        <taxon>Funneliformis</taxon>
    </lineage>
</organism>
<gene>
    <name evidence="1" type="ORF">FMOSSE_LOCUS2953</name>
</gene>
<protein>
    <submittedName>
        <fullName evidence="1">5974_t:CDS:1</fullName>
    </submittedName>
</protein>
<name>A0A9N8W798_FUNMO</name>
<dbReference type="AlphaFoldDB" id="A0A9N8W798"/>
<proteinExistence type="predicted"/>
<reference evidence="1" key="1">
    <citation type="submission" date="2021-06" db="EMBL/GenBank/DDBJ databases">
        <authorList>
            <person name="Kallberg Y."/>
            <person name="Tangrot J."/>
            <person name="Rosling A."/>
        </authorList>
    </citation>
    <scope>NUCLEOTIDE SEQUENCE</scope>
    <source>
        <strain evidence="1">87-6 pot B 2015</strain>
    </source>
</reference>
<accession>A0A9N8W798</accession>
<evidence type="ECO:0000313" key="2">
    <source>
        <dbReference type="Proteomes" id="UP000789375"/>
    </source>
</evidence>
<dbReference type="EMBL" id="CAJVPP010000407">
    <property type="protein sequence ID" value="CAG8479745.1"/>
    <property type="molecule type" value="Genomic_DNA"/>
</dbReference>
<dbReference type="Proteomes" id="UP000789375">
    <property type="component" value="Unassembled WGS sequence"/>
</dbReference>